<evidence type="ECO:0000259" key="1">
    <source>
        <dbReference type="PROSITE" id="PS50404"/>
    </source>
</evidence>
<sequence length="243" mass="27711">MTAPLELFVLEWGVYPRRILLYLAEKGLLSSPLIKITPVVITQEGMQDPEGKPRGTVPILKLPDGTFIKQSVAILEYFEDICDHPDPAKDWQVELAKTAKPSMRRETPEQRSRIRDMLCLADEAGTFFGFACHKGSVLFVPMEATNALTAKLTFEYCHKSLTLLSDYYEGDTLEQGRKVHIADCILYSLLHFSKELYGVNLVRELPNLDRFYNAFGKRDSAQVKEDHFPQIMKELASQWLPVE</sequence>
<dbReference type="PROSITE" id="PS50404">
    <property type="entry name" value="GST_NTER"/>
    <property type="match status" value="1"/>
</dbReference>
<dbReference type="Pfam" id="PF13409">
    <property type="entry name" value="GST_N_2"/>
    <property type="match status" value="1"/>
</dbReference>
<organism evidence="2 3">
    <name type="scientific">Fusarium albosuccineum</name>
    <dbReference type="NCBI Taxonomy" id="1237068"/>
    <lineage>
        <taxon>Eukaryota</taxon>
        <taxon>Fungi</taxon>
        <taxon>Dikarya</taxon>
        <taxon>Ascomycota</taxon>
        <taxon>Pezizomycotina</taxon>
        <taxon>Sordariomycetes</taxon>
        <taxon>Hypocreomycetidae</taxon>
        <taxon>Hypocreales</taxon>
        <taxon>Nectriaceae</taxon>
        <taxon>Fusarium</taxon>
        <taxon>Fusarium decemcellulare species complex</taxon>
    </lineage>
</organism>
<accession>A0A8H4L7M7</accession>
<proteinExistence type="predicted"/>
<dbReference type="InterPro" id="IPR036282">
    <property type="entry name" value="Glutathione-S-Trfase_C_sf"/>
</dbReference>
<reference evidence="2 3" key="1">
    <citation type="submission" date="2020-01" db="EMBL/GenBank/DDBJ databases">
        <title>Identification and distribution of gene clusters putatively required for synthesis of sphingolipid metabolism inhibitors in phylogenetically diverse species of the filamentous fungus Fusarium.</title>
        <authorList>
            <person name="Kim H.-S."/>
            <person name="Busman M."/>
            <person name="Brown D.W."/>
            <person name="Divon H."/>
            <person name="Uhlig S."/>
            <person name="Proctor R.H."/>
        </authorList>
    </citation>
    <scope>NUCLEOTIDE SEQUENCE [LARGE SCALE GENOMIC DNA]</scope>
    <source>
        <strain evidence="2 3">NRRL 20459</strain>
    </source>
</reference>
<dbReference type="Gene3D" id="3.40.30.10">
    <property type="entry name" value="Glutaredoxin"/>
    <property type="match status" value="1"/>
</dbReference>
<evidence type="ECO:0000313" key="3">
    <source>
        <dbReference type="Proteomes" id="UP000554235"/>
    </source>
</evidence>
<dbReference type="OrthoDB" id="3587182at2759"/>
<protein>
    <recommendedName>
        <fullName evidence="1">GST N-terminal domain-containing protein</fullName>
    </recommendedName>
</protein>
<feature type="domain" description="GST N-terminal" evidence="1">
    <location>
        <begin position="3"/>
        <end position="86"/>
    </location>
</feature>
<name>A0A8H4L7M7_9HYPO</name>
<dbReference type="Proteomes" id="UP000554235">
    <property type="component" value="Unassembled WGS sequence"/>
</dbReference>
<dbReference type="InterPro" id="IPR036249">
    <property type="entry name" value="Thioredoxin-like_sf"/>
</dbReference>
<comment type="caution">
    <text evidence="2">The sequence shown here is derived from an EMBL/GenBank/DDBJ whole genome shotgun (WGS) entry which is preliminary data.</text>
</comment>
<keyword evidence="3" id="KW-1185">Reference proteome</keyword>
<dbReference type="EMBL" id="JAADYS010001310">
    <property type="protein sequence ID" value="KAF4463776.1"/>
    <property type="molecule type" value="Genomic_DNA"/>
</dbReference>
<dbReference type="AlphaFoldDB" id="A0A8H4L7M7"/>
<dbReference type="SUPFAM" id="SSF47616">
    <property type="entry name" value="GST C-terminal domain-like"/>
    <property type="match status" value="1"/>
</dbReference>
<dbReference type="Gene3D" id="1.20.1050.10">
    <property type="match status" value="1"/>
</dbReference>
<dbReference type="SUPFAM" id="SSF52833">
    <property type="entry name" value="Thioredoxin-like"/>
    <property type="match status" value="1"/>
</dbReference>
<gene>
    <name evidence="2" type="ORF">FALBO_9398</name>
</gene>
<evidence type="ECO:0000313" key="2">
    <source>
        <dbReference type="EMBL" id="KAF4463776.1"/>
    </source>
</evidence>
<dbReference type="InterPro" id="IPR004045">
    <property type="entry name" value="Glutathione_S-Trfase_N"/>
</dbReference>